<comment type="subunit">
    <text evidence="2 7">Heterodimer of SbcC and SbcD.</text>
</comment>
<comment type="caution">
    <text evidence="10">The sequence shown here is derived from an EMBL/GenBank/DDBJ whole genome shotgun (WGS) entry which is preliminary data.</text>
</comment>
<keyword evidence="5 7" id="KW-0378">Hydrolase</keyword>
<evidence type="ECO:0000313" key="11">
    <source>
        <dbReference type="Proteomes" id="UP001169242"/>
    </source>
</evidence>
<keyword evidence="7" id="KW-0235">DNA replication</keyword>
<keyword evidence="7" id="KW-0233">DNA recombination</keyword>
<dbReference type="NCBIfam" id="TIGR00619">
    <property type="entry name" value="sbcd"/>
    <property type="match status" value="1"/>
</dbReference>
<sequence>MKILHTSDWHLGRTLHGYSLIEDQSFMLEQMIAYIQEENIELLIIAGDVYDKALPNEEAVALFNYFISKVIGEMELPTVIIAGNHDSNTRLHFGSELFASKHLYIIGECEKGYHKVTLSKDEEVDLYLIPYMEPAKVREIAGDESIKRHDEAMRYLTGEILKEKREVPTILVVHAFVAGGDLSDSERRLCAVGTAEMVGADCFKPFTYTALGHLHNPQKVGAETIRYSGSLLKYSVSEANQRKGFVKLDVTKDGLDKIEEISLPPKRDLKVIQGPLEALIKTAAELPEINRQDYVYAKVEGKPVEDVVGVLRQVYPFILGAEFVSVKTKQGEQVERQSEFEAQKKKSLTELFTDFMSYVGEVDLSDDEVDYMNQVIREIEEGKNEA</sequence>
<dbReference type="GO" id="GO:0004519">
    <property type="term" value="F:endonuclease activity"/>
    <property type="evidence" value="ECO:0007669"/>
    <property type="project" value="UniProtKB-KW"/>
</dbReference>
<protein>
    <recommendedName>
        <fullName evidence="3 7">Nuclease SbcCD subunit D</fullName>
    </recommendedName>
</protein>
<organism evidence="10 11">
    <name type="scientific">Holtiella tumoricola</name>
    <dbReference type="NCBI Taxonomy" id="3018743"/>
    <lineage>
        <taxon>Bacteria</taxon>
        <taxon>Bacillati</taxon>
        <taxon>Bacillota</taxon>
        <taxon>Clostridia</taxon>
        <taxon>Lachnospirales</taxon>
        <taxon>Cellulosilyticaceae</taxon>
        <taxon>Holtiella</taxon>
    </lineage>
</organism>
<dbReference type="PANTHER" id="PTHR30337:SF0">
    <property type="entry name" value="NUCLEASE SBCCD SUBUNIT D"/>
    <property type="match status" value="1"/>
</dbReference>
<keyword evidence="11" id="KW-1185">Reference proteome</keyword>
<evidence type="ECO:0000256" key="7">
    <source>
        <dbReference type="RuleBase" id="RU363069"/>
    </source>
</evidence>
<proteinExistence type="inferred from homology"/>
<dbReference type="InterPro" id="IPR004843">
    <property type="entry name" value="Calcineurin-like_PHP"/>
</dbReference>
<dbReference type="PANTHER" id="PTHR30337">
    <property type="entry name" value="COMPONENT OF ATP-DEPENDENT DSDNA EXONUCLEASE"/>
    <property type="match status" value="1"/>
</dbReference>
<dbReference type="GO" id="GO:0008408">
    <property type="term" value="F:3'-5' exonuclease activity"/>
    <property type="evidence" value="ECO:0007669"/>
    <property type="project" value="InterPro"/>
</dbReference>
<dbReference type="SUPFAM" id="SSF56300">
    <property type="entry name" value="Metallo-dependent phosphatases"/>
    <property type="match status" value="1"/>
</dbReference>
<accession>A0AA42J199</accession>
<evidence type="ECO:0000259" key="8">
    <source>
        <dbReference type="Pfam" id="PF00149"/>
    </source>
</evidence>
<keyword evidence="7" id="KW-0255">Endonuclease</keyword>
<feature type="domain" description="Calcineurin-like phosphoesterase" evidence="8">
    <location>
        <begin position="1"/>
        <end position="185"/>
    </location>
</feature>
<dbReference type="Pfam" id="PF00149">
    <property type="entry name" value="Metallophos"/>
    <property type="match status" value="1"/>
</dbReference>
<dbReference type="Proteomes" id="UP001169242">
    <property type="component" value="Unassembled WGS sequence"/>
</dbReference>
<evidence type="ECO:0000259" key="9">
    <source>
        <dbReference type="Pfam" id="PF12320"/>
    </source>
</evidence>
<dbReference type="Pfam" id="PF12320">
    <property type="entry name" value="SbcD_C"/>
    <property type="match status" value="1"/>
</dbReference>
<dbReference type="InterPro" id="IPR050535">
    <property type="entry name" value="DNA_Repair-Maintenance_Comp"/>
</dbReference>
<gene>
    <name evidence="7" type="primary">sbcD</name>
    <name evidence="10" type="ORF">PBV87_11735</name>
</gene>
<evidence type="ECO:0000256" key="2">
    <source>
        <dbReference type="ARBA" id="ARBA00011322"/>
    </source>
</evidence>
<dbReference type="CDD" id="cd00840">
    <property type="entry name" value="MPP_Mre11_N"/>
    <property type="match status" value="1"/>
</dbReference>
<dbReference type="GO" id="GO:0006310">
    <property type="term" value="P:DNA recombination"/>
    <property type="evidence" value="ECO:0007669"/>
    <property type="project" value="UniProtKB-KW"/>
</dbReference>
<evidence type="ECO:0000256" key="4">
    <source>
        <dbReference type="ARBA" id="ARBA00022722"/>
    </source>
</evidence>
<name>A0AA42J199_9FIRM</name>
<keyword evidence="4 7" id="KW-0540">Nuclease</keyword>
<evidence type="ECO:0000313" key="10">
    <source>
        <dbReference type="EMBL" id="MDA3732155.1"/>
    </source>
</evidence>
<dbReference type="GO" id="GO:0006260">
    <property type="term" value="P:DNA replication"/>
    <property type="evidence" value="ECO:0007669"/>
    <property type="project" value="UniProtKB-KW"/>
</dbReference>
<dbReference type="InterPro" id="IPR041796">
    <property type="entry name" value="Mre11_N"/>
</dbReference>
<keyword evidence="6 7" id="KW-0269">Exonuclease</keyword>
<dbReference type="InterPro" id="IPR029052">
    <property type="entry name" value="Metallo-depent_PP-like"/>
</dbReference>
<dbReference type="InterPro" id="IPR004593">
    <property type="entry name" value="SbcD"/>
</dbReference>
<evidence type="ECO:0000256" key="1">
    <source>
        <dbReference type="ARBA" id="ARBA00010555"/>
    </source>
</evidence>
<dbReference type="EMBL" id="JAQIFT010000045">
    <property type="protein sequence ID" value="MDA3732155.1"/>
    <property type="molecule type" value="Genomic_DNA"/>
</dbReference>
<dbReference type="RefSeq" id="WP_271012423.1">
    <property type="nucleotide sequence ID" value="NZ_JAQIFT010000045.1"/>
</dbReference>
<reference evidence="10" key="1">
    <citation type="journal article" date="2023" name="Int. J. Syst. Evol. Microbiol.">
        <title>&lt;i&gt;Holtiella tumoricola&lt;/i&gt; gen. nov. sp. nov., isolated from a human clinical sample.</title>
        <authorList>
            <person name="Allen-Vercoe E."/>
            <person name="Daigneault M.C."/>
            <person name="Vancuren S.J."/>
            <person name="Cochrane K."/>
            <person name="O'Neal L.L."/>
            <person name="Sankaranarayanan K."/>
            <person name="Lawson P.A."/>
        </authorList>
    </citation>
    <scope>NUCLEOTIDE SEQUENCE</scope>
    <source>
        <strain evidence="10">CC70A</strain>
    </source>
</reference>
<comment type="function">
    <text evidence="7">SbcCD cleaves DNA hairpin structures. These structures can inhibit DNA replication and are intermediates in certain DNA recombination reactions. The complex acts as a 3'-&gt;5' double strand exonuclease that can open hairpins. It also has a 5' single-strand endonuclease activity.</text>
</comment>
<comment type="similarity">
    <text evidence="1 7">Belongs to the SbcD family.</text>
</comment>
<dbReference type="AlphaFoldDB" id="A0AA42J199"/>
<dbReference type="InterPro" id="IPR026843">
    <property type="entry name" value="SbcD_C"/>
</dbReference>
<evidence type="ECO:0000256" key="6">
    <source>
        <dbReference type="ARBA" id="ARBA00022839"/>
    </source>
</evidence>
<feature type="domain" description="Nuclease SbcCD subunit D C-terminal" evidence="9">
    <location>
        <begin position="265"/>
        <end position="357"/>
    </location>
</feature>
<evidence type="ECO:0000256" key="5">
    <source>
        <dbReference type="ARBA" id="ARBA00022801"/>
    </source>
</evidence>
<evidence type="ECO:0000256" key="3">
    <source>
        <dbReference type="ARBA" id="ARBA00013365"/>
    </source>
</evidence>
<dbReference type="Gene3D" id="3.60.21.10">
    <property type="match status" value="1"/>
</dbReference>